<dbReference type="AlphaFoldDB" id="A0A814EP24"/>
<name>A0A814EP24_ADIRI</name>
<organism evidence="2 3">
    <name type="scientific">Adineta ricciae</name>
    <name type="common">Rotifer</name>
    <dbReference type="NCBI Taxonomy" id="249248"/>
    <lineage>
        <taxon>Eukaryota</taxon>
        <taxon>Metazoa</taxon>
        <taxon>Spiralia</taxon>
        <taxon>Gnathifera</taxon>
        <taxon>Rotifera</taxon>
        <taxon>Eurotatoria</taxon>
        <taxon>Bdelloidea</taxon>
        <taxon>Adinetida</taxon>
        <taxon>Adinetidae</taxon>
        <taxon>Adineta</taxon>
    </lineage>
</organism>
<evidence type="ECO:0000256" key="1">
    <source>
        <dbReference type="SAM" id="SignalP"/>
    </source>
</evidence>
<feature type="chain" id="PRO_5032903222" evidence="1">
    <location>
        <begin position="25"/>
        <end position="90"/>
    </location>
</feature>
<reference evidence="2" key="1">
    <citation type="submission" date="2021-02" db="EMBL/GenBank/DDBJ databases">
        <authorList>
            <person name="Nowell W R."/>
        </authorList>
    </citation>
    <scope>NUCLEOTIDE SEQUENCE</scope>
</reference>
<comment type="caution">
    <text evidence="2">The sequence shown here is derived from an EMBL/GenBank/DDBJ whole genome shotgun (WGS) entry which is preliminary data.</text>
</comment>
<sequence length="90" mass="10569">MQTNPMRYLVVFIVSVFILEQTSGQCLYPAWETTCQKYCLEHQYYRIQTNQCWSKDPKHLRCQCNGLDLTEKIKAILLANQNLNTIVNNP</sequence>
<proteinExistence type="predicted"/>
<keyword evidence="3" id="KW-1185">Reference proteome</keyword>
<evidence type="ECO:0000313" key="2">
    <source>
        <dbReference type="EMBL" id="CAF0972055.1"/>
    </source>
</evidence>
<accession>A0A814EP24</accession>
<feature type="signal peptide" evidence="1">
    <location>
        <begin position="1"/>
        <end position="24"/>
    </location>
</feature>
<protein>
    <submittedName>
        <fullName evidence="2">Uncharacterized protein</fullName>
    </submittedName>
</protein>
<gene>
    <name evidence="2" type="ORF">XAT740_LOCUS11718</name>
</gene>
<evidence type="ECO:0000313" key="3">
    <source>
        <dbReference type="Proteomes" id="UP000663828"/>
    </source>
</evidence>
<dbReference type="Proteomes" id="UP000663828">
    <property type="component" value="Unassembled WGS sequence"/>
</dbReference>
<dbReference type="EMBL" id="CAJNOR010000649">
    <property type="protein sequence ID" value="CAF0972055.1"/>
    <property type="molecule type" value="Genomic_DNA"/>
</dbReference>
<keyword evidence="1" id="KW-0732">Signal</keyword>